<protein>
    <submittedName>
        <fullName evidence="1">Uncharacterized protein</fullName>
    </submittedName>
</protein>
<gene>
    <name evidence="1" type="ORF">NCTC10723_01037</name>
</gene>
<evidence type="ECO:0000313" key="2">
    <source>
        <dbReference type="Proteomes" id="UP000255328"/>
    </source>
</evidence>
<dbReference type="AlphaFoldDB" id="A0A377GXK1"/>
<accession>A0A377GXK1</accession>
<name>A0A377GXK1_9FUSO</name>
<dbReference type="EMBL" id="UGGU01000003">
    <property type="protein sequence ID" value="STO31583.1"/>
    <property type="molecule type" value="Genomic_DNA"/>
</dbReference>
<keyword evidence="2" id="KW-1185">Reference proteome</keyword>
<organism evidence="1 2">
    <name type="scientific">Fusobacterium necrogenes</name>
    <dbReference type="NCBI Taxonomy" id="858"/>
    <lineage>
        <taxon>Bacteria</taxon>
        <taxon>Fusobacteriati</taxon>
        <taxon>Fusobacteriota</taxon>
        <taxon>Fusobacteriia</taxon>
        <taxon>Fusobacteriales</taxon>
        <taxon>Fusobacteriaceae</taxon>
        <taxon>Fusobacterium</taxon>
    </lineage>
</organism>
<sequence>MNMLAIIDIRDKNSYRSGIKKLRGWLKKGETSNEEIVVIDGNIPNKKLTLYFDNLAGTYTLRSMSVNSGVKQDISYSYVVSNKTLYGAFNDIVNKGLNFSDFNACKSVLINVIFDSARFEYFFDYVEKHIRFQDIGSIPIEFYNFSFRDYAHIREFSHKKLYEGLTLLDAERYYFSNKFTGNKNDALRAIKFFKSL</sequence>
<proteinExistence type="predicted"/>
<dbReference type="Proteomes" id="UP000255328">
    <property type="component" value="Unassembled WGS sequence"/>
</dbReference>
<evidence type="ECO:0000313" key="1">
    <source>
        <dbReference type="EMBL" id="STO31583.1"/>
    </source>
</evidence>
<reference evidence="1 2" key="1">
    <citation type="submission" date="2018-06" db="EMBL/GenBank/DDBJ databases">
        <authorList>
            <consortium name="Pathogen Informatics"/>
            <person name="Doyle S."/>
        </authorList>
    </citation>
    <scope>NUCLEOTIDE SEQUENCE [LARGE SCALE GENOMIC DNA]</scope>
    <source>
        <strain evidence="1 2">NCTC10723</strain>
    </source>
</reference>